<dbReference type="Gene3D" id="3.40.640.10">
    <property type="entry name" value="Type I PLP-dependent aspartate aminotransferase-like (Major domain)"/>
    <property type="match status" value="1"/>
</dbReference>
<comment type="caution">
    <text evidence="2">The sequence shown here is derived from an EMBL/GenBank/DDBJ whole genome shotgun (WGS) entry which is preliminary data.</text>
</comment>
<gene>
    <name evidence="2" type="ORF">MHUMG1_02518</name>
</gene>
<dbReference type="CDD" id="cd00609">
    <property type="entry name" value="AAT_like"/>
    <property type="match status" value="1"/>
</dbReference>
<dbReference type="InterPro" id="IPR015422">
    <property type="entry name" value="PyrdxlP-dep_Trfase_small"/>
</dbReference>
<evidence type="ECO:0000313" key="3">
    <source>
        <dbReference type="Proteomes" id="UP000764110"/>
    </source>
</evidence>
<dbReference type="AlphaFoldDB" id="A0A9P8MG27"/>
<accession>A0A9P8MG27</accession>
<dbReference type="EMBL" id="JACEFI010000003">
    <property type="protein sequence ID" value="KAH0599728.1"/>
    <property type="molecule type" value="Genomic_DNA"/>
</dbReference>
<sequence length="928" mass="103662">MRVTGPFCTLLYVNIRLAIANKEPQLPIHNTADACPDYASYASYPHKPLSTGPLALPFQRPERRCRTFHSDEIEKVITDITTRMKDPDLARLFENAFPSTTDTTIKFHNKGRDTGFVRFGGSRTVLDDGAWQGHHSFIITGDIIAEWLRDSTNQLRPYQTLAKKDPAIFDLILGAINTQAEYVIEAPYCNAFQPPPISDLPITSNGQDDIVHPAYEPSAVFECKYELDSLAHFLALANDFYEHTGSTDFLNNRWYLAVETLLQVLEEQSKPTFDPETGDHSRNEYTFQRRTSAGTETLSLQGNGNPLNSGTGLIRSAFRPSDDATILGFFIPANAMMSVELRRTSKFLKASNKASLAEKLEKWGETLRSAVWEHGVVTHAKYGQVFAYEVDGYGSAIMMDDANYPSLLALPLMGFCGIEDPIYKNTRKMILEKLGNPYYLKGKDFEGIGETAPEVAYLSHTNMESNLLSGRNHINLMRGWPSPDVLPAAMLSSACQQVLLRRQEYIPILQYGPNTGHPTLKDELSRWLGEHYNVSPDPSRICVTGGASQSLACILQSFTDPNYTKAIWIIAPCYYLACGIFEDSGFAGKLRAVPEDDEGIDLVVLQNKIRELEQDEQAKPQLKPVKPHDTTRKLYRHVVYIVPTCANPSGKTMSLRRREELVHLARDHNALVVCDDVYDFLQWSVDPEDEQGNRSDLRLPRLCDIERSLGFSEQDPDKFGYTVSNGSFSKIAGPGVRTGWVEASSKFVIGLGNTASTLSGGAPSQLCAAILGETLRTGELQKHIARTVCPSLQRRYKLAMTAIHQYITPLGYRARETSLTGARIYGGYFIWLSPKAELSLSSQLVADVAMEEENLAIGYGCMFEVHGDDGSAPFKGDIRICFAWEAEDTIVEGIQRLGSLLKRMLENPAQYENWKSKTEESSSFVHYY</sequence>
<proteinExistence type="predicted"/>
<organism evidence="2 3">
    <name type="scientific">Metarhizium humberi</name>
    <dbReference type="NCBI Taxonomy" id="2596975"/>
    <lineage>
        <taxon>Eukaryota</taxon>
        <taxon>Fungi</taxon>
        <taxon>Dikarya</taxon>
        <taxon>Ascomycota</taxon>
        <taxon>Pezizomycotina</taxon>
        <taxon>Sordariomycetes</taxon>
        <taxon>Hypocreomycetidae</taxon>
        <taxon>Hypocreales</taxon>
        <taxon>Clavicipitaceae</taxon>
        <taxon>Metarhizium</taxon>
    </lineage>
</organism>
<dbReference type="Proteomes" id="UP000764110">
    <property type="component" value="Unassembled WGS sequence"/>
</dbReference>
<evidence type="ECO:0000313" key="2">
    <source>
        <dbReference type="EMBL" id="KAH0599728.1"/>
    </source>
</evidence>
<dbReference type="InterPro" id="IPR015424">
    <property type="entry name" value="PyrdxlP-dep_Trfase"/>
</dbReference>
<reference evidence="2 3" key="1">
    <citation type="submission" date="2020-07" db="EMBL/GenBank/DDBJ databases">
        <title>Metarhizium humberi genome.</title>
        <authorList>
            <person name="Lysoe E."/>
        </authorList>
    </citation>
    <scope>NUCLEOTIDE SEQUENCE [LARGE SCALE GENOMIC DNA]</scope>
    <source>
        <strain evidence="2 3">ESALQ1638</strain>
    </source>
</reference>
<dbReference type="InterPro" id="IPR004839">
    <property type="entry name" value="Aminotransferase_I/II_large"/>
</dbReference>
<dbReference type="InterPro" id="IPR012341">
    <property type="entry name" value="6hp_glycosidase-like_sf"/>
</dbReference>
<dbReference type="GO" id="GO:0003824">
    <property type="term" value="F:catalytic activity"/>
    <property type="evidence" value="ECO:0007669"/>
    <property type="project" value="UniProtKB-ARBA"/>
</dbReference>
<dbReference type="InterPro" id="IPR008313">
    <property type="entry name" value="GH125"/>
</dbReference>
<dbReference type="FunFam" id="3.40.640.10:FF:000080">
    <property type="entry name" value="Aminotransferase, putative"/>
    <property type="match status" value="1"/>
</dbReference>
<keyword evidence="3" id="KW-1185">Reference proteome</keyword>
<dbReference type="InterPro" id="IPR008928">
    <property type="entry name" value="6-hairpin_glycosidase_sf"/>
</dbReference>
<dbReference type="InterPro" id="IPR015421">
    <property type="entry name" value="PyrdxlP-dep_Trfase_major"/>
</dbReference>
<dbReference type="SUPFAM" id="SSF48208">
    <property type="entry name" value="Six-hairpin glycosidases"/>
    <property type="match status" value="1"/>
</dbReference>
<dbReference type="Gene3D" id="1.50.10.10">
    <property type="match status" value="1"/>
</dbReference>
<dbReference type="SUPFAM" id="SSF53383">
    <property type="entry name" value="PLP-dependent transferases"/>
    <property type="match status" value="1"/>
</dbReference>
<dbReference type="GO" id="GO:0030170">
    <property type="term" value="F:pyridoxal phosphate binding"/>
    <property type="evidence" value="ECO:0007669"/>
    <property type="project" value="InterPro"/>
</dbReference>
<name>A0A9P8MG27_9HYPO</name>
<feature type="domain" description="Aminotransferase class I/classII large" evidence="1">
    <location>
        <begin position="507"/>
        <end position="896"/>
    </location>
</feature>
<dbReference type="Gene3D" id="3.90.1150.10">
    <property type="entry name" value="Aspartate Aminotransferase, domain 1"/>
    <property type="match status" value="1"/>
</dbReference>
<dbReference type="PANTHER" id="PTHR31047">
    <property type="entry name" value="MEIOTICALLY UP-REGULATED GENE 157 PROTEIN"/>
    <property type="match status" value="1"/>
</dbReference>
<evidence type="ECO:0000259" key="1">
    <source>
        <dbReference type="Pfam" id="PF00155"/>
    </source>
</evidence>
<dbReference type="Pfam" id="PF00155">
    <property type="entry name" value="Aminotran_1_2"/>
    <property type="match status" value="1"/>
</dbReference>
<dbReference type="SMART" id="SM01149">
    <property type="entry name" value="DUF1237"/>
    <property type="match status" value="1"/>
</dbReference>
<dbReference type="GO" id="GO:0005975">
    <property type="term" value="P:carbohydrate metabolic process"/>
    <property type="evidence" value="ECO:0007669"/>
    <property type="project" value="InterPro"/>
</dbReference>
<protein>
    <recommendedName>
        <fullName evidence="1">Aminotransferase class I/classII large domain-containing protein</fullName>
    </recommendedName>
</protein>
<dbReference type="PANTHER" id="PTHR31047:SF0">
    <property type="entry name" value="MEIOTICALLY UP-REGULATED GENE 157 PROTEIN"/>
    <property type="match status" value="1"/>
</dbReference>
<dbReference type="Pfam" id="PF06824">
    <property type="entry name" value="Glyco_hydro_125"/>
    <property type="match status" value="1"/>
</dbReference>